<organism evidence="3 4">
    <name type="scientific">Nocardia fusca</name>
    <dbReference type="NCBI Taxonomy" id="941183"/>
    <lineage>
        <taxon>Bacteria</taxon>
        <taxon>Bacillati</taxon>
        <taxon>Actinomycetota</taxon>
        <taxon>Actinomycetes</taxon>
        <taxon>Mycobacteriales</taxon>
        <taxon>Nocardiaceae</taxon>
        <taxon>Nocardia</taxon>
    </lineage>
</organism>
<comment type="caution">
    <text evidence="3">The sequence shown here is derived from an EMBL/GenBank/DDBJ whole genome shotgun (WGS) entry which is preliminary data.</text>
</comment>
<keyword evidence="1" id="KW-0472">Membrane</keyword>
<feature type="domain" description="DUF3592" evidence="2">
    <location>
        <begin position="45"/>
        <end position="117"/>
    </location>
</feature>
<keyword evidence="1" id="KW-1133">Transmembrane helix</keyword>
<feature type="transmembrane region" description="Helical" evidence="1">
    <location>
        <begin position="12"/>
        <end position="33"/>
    </location>
</feature>
<gene>
    <name evidence="3" type="ORF">AB0H72_24250</name>
</gene>
<dbReference type="InterPro" id="IPR021994">
    <property type="entry name" value="DUF3592"/>
</dbReference>
<keyword evidence="1" id="KW-0812">Transmembrane</keyword>
<dbReference type="Pfam" id="PF12158">
    <property type="entry name" value="DUF3592"/>
    <property type="match status" value="1"/>
</dbReference>
<evidence type="ECO:0000313" key="4">
    <source>
        <dbReference type="Proteomes" id="UP001551658"/>
    </source>
</evidence>
<reference evidence="3 4" key="1">
    <citation type="submission" date="2024-06" db="EMBL/GenBank/DDBJ databases">
        <title>The Natural Products Discovery Center: Release of the First 8490 Sequenced Strains for Exploring Actinobacteria Biosynthetic Diversity.</title>
        <authorList>
            <person name="Kalkreuter E."/>
            <person name="Kautsar S.A."/>
            <person name="Yang D."/>
            <person name="Bader C.D."/>
            <person name="Teijaro C.N."/>
            <person name="Fluegel L."/>
            <person name="Davis C.M."/>
            <person name="Simpson J.R."/>
            <person name="Lauterbach L."/>
            <person name="Steele A.D."/>
            <person name="Gui C."/>
            <person name="Meng S."/>
            <person name="Li G."/>
            <person name="Viehrig K."/>
            <person name="Ye F."/>
            <person name="Su P."/>
            <person name="Kiefer A.F."/>
            <person name="Nichols A."/>
            <person name="Cepeda A.J."/>
            <person name="Yan W."/>
            <person name="Fan B."/>
            <person name="Jiang Y."/>
            <person name="Adhikari A."/>
            <person name="Zheng C.-J."/>
            <person name="Schuster L."/>
            <person name="Cowan T.M."/>
            <person name="Smanski M.J."/>
            <person name="Chevrette M.G."/>
            <person name="De Carvalho L.P.S."/>
            <person name="Shen B."/>
        </authorList>
    </citation>
    <scope>NUCLEOTIDE SEQUENCE [LARGE SCALE GENOMIC DNA]</scope>
    <source>
        <strain evidence="3 4">NPDC050671</strain>
    </source>
</reference>
<name>A0ABV3FDT5_9NOCA</name>
<proteinExistence type="predicted"/>
<evidence type="ECO:0000313" key="3">
    <source>
        <dbReference type="EMBL" id="MEV0365813.1"/>
    </source>
</evidence>
<feature type="transmembrane region" description="Helical" evidence="1">
    <location>
        <begin position="123"/>
        <end position="146"/>
    </location>
</feature>
<evidence type="ECO:0000256" key="1">
    <source>
        <dbReference type="SAM" id="Phobius"/>
    </source>
</evidence>
<dbReference type="Proteomes" id="UP001551658">
    <property type="component" value="Unassembled WGS sequence"/>
</dbReference>
<sequence length="156" mass="16796">MQRSLIDAVDSNKLAISLMGLVMILFAAVPIGYHALFLANSQIVTGTAVEYGGELRDNTKGSRPAGTSTIIEFTTAAGETHRFDGGSAASARYTELGDRVRVRYDPGDPDHAMIDEDFLFVRLSYLSLIFAALGFAALLTVGWAMPRSAARRPVGR</sequence>
<dbReference type="RefSeq" id="WP_357982776.1">
    <property type="nucleotide sequence ID" value="NZ_JBFAIH010000016.1"/>
</dbReference>
<protein>
    <submittedName>
        <fullName evidence="3">DUF3592 domain-containing protein</fullName>
    </submittedName>
</protein>
<keyword evidence="4" id="KW-1185">Reference proteome</keyword>
<evidence type="ECO:0000259" key="2">
    <source>
        <dbReference type="Pfam" id="PF12158"/>
    </source>
</evidence>
<accession>A0ABV3FDT5</accession>
<dbReference type="EMBL" id="JBFAIH010000016">
    <property type="protein sequence ID" value="MEV0365813.1"/>
    <property type="molecule type" value="Genomic_DNA"/>
</dbReference>